<dbReference type="Proteomes" id="UP000016960">
    <property type="component" value="Unassembled WGS sequence"/>
</dbReference>
<dbReference type="AlphaFoldDB" id="U5DLM9"/>
<protein>
    <recommendedName>
        <fullName evidence="3">SbsA Ig-like domain-containing protein</fullName>
    </recommendedName>
</protein>
<keyword evidence="2" id="KW-1185">Reference proteome</keyword>
<dbReference type="EMBL" id="ASSJ01000041">
    <property type="protein sequence ID" value="ERN41792.1"/>
    <property type="molecule type" value="Genomic_DNA"/>
</dbReference>
<dbReference type="Gene3D" id="2.120.10.30">
    <property type="entry name" value="TolB, C-terminal domain"/>
    <property type="match status" value="1"/>
</dbReference>
<dbReference type="OrthoDB" id="475437at2"/>
<dbReference type="Gene3D" id="2.60.40.3710">
    <property type="match status" value="1"/>
</dbReference>
<dbReference type="PATRIC" id="fig|582515.4.peg.1857"/>
<dbReference type="STRING" id="582515.KR51_00016450"/>
<name>U5DLM9_9CHRO</name>
<comment type="caution">
    <text evidence="1">The sequence shown here is derived from an EMBL/GenBank/DDBJ whole genome shotgun (WGS) entry which is preliminary data.</text>
</comment>
<accession>U5DLM9</accession>
<evidence type="ECO:0000313" key="1">
    <source>
        <dbReference type="EMBL" id="ERN41792.1"/>
    </source>
</evidence>
<dbReference type="eggNOG" id="COG0823">
    <property type="taxonomic scope" value="Bacteria"/>
</dbReference>
<sequence length="509" mass="56231">MGNARQQAIFRRLRPLDRVALLTIATLGSAIVLLLGSPLACGRNCSWLSRPRVRDFTWDEGRIGRQDRAFILTFDRPMDRESVEDGLKIVPPLPGKFSWSGRRMAYTLAAAAPYGTTFELTLDGARARASDGMGNAVQMYRSSFRTRDRAFAYIGVQGEEQGRLVLYNLTRQEKTILTPLELVVTDFKPYPEGDRILFAATSRRDWRQGLFLDVQLYDVTTGANLPDATAAADKLSSGKTELVLDHRTHRILQFDLGPDGETVVVRRANRKDPADFGLWVLSDKQLRPLNNPQGGDFTIAPDGQTLAMAQGEGIALLPLDPDGQTLDFLPAYGLVLDFAPDGTAAAMVNFNTDAPELKYVRSLHLVTNQGTQQKLLETDGTIRSCQFAPTVEDLYCLLTRLETDETQNLVEIPYLLAIDLATAERVPLLGWPGPQPNIHFDLAPDGLGLLFDQIETVAQPLSPDAPRADSGEAIAGSRLWLLLPSTVSDTDAPEFEELPLLGYRPQWLP</sequence>
<dbReference type="InParanoid" id="U5DLM9"/>
<reference evidence="1 2" key="1">
    <citation type="submission" date="2013-05" db="EMBL/GenBank/DDBJ databases">
        <title>Draft genome sequence of Rubidibacter lacunae KORDI 51-2.</title>
        <authorList>
            <person name="Choi D.H."/>
            <person name="Noh J.H."/>
            <person name="Kwon K.-K."/>
            <person name="Lee J.-H."/>
            <person name="Ryu J.-Y."/>
        </authorList>
    </citation>
    <scope>NUCLEOTIDE SEQUENCE [LARGE SCALE GENOMIC DNA]</scope>
    <source>
        <strain evidence="1 2">KORDI 51-2</strain>
    </source>
</reference>
<proteinExistence type="predicted"/>
<evidence type="ECO:0008006" key="3">
    <source>
        <dbReference type="Google" id="ProtNLM"/>
    </source>
</evidence>
<evidence type="ECO:0000313" key="2">
    <source>
        <dbReference type="Proteomes" id="UP000016960"/>
    </source>
</evidence>
<dbReference type="RefSeq" id="WP_022606383.1">
    <property type="nucleotide sequence ID" value="NZ_ASSJ01000041.1"/>
</dbReference>
<dbReference type="InterPro" id="IPR011042">
    <property type="entry name" value="6-blade_b-propeller_TolB-like"/>
</dbReference>
<gene>
    <name evidence="1" type="ORF">KR51_00016450</name>
</gene>
<dbReference type="SUPFAM" id="SSF82171">
    <property type="entry name" value="DPP6 N-terminal domain-like"/>
    <property type="match status" value="1"/>
</dbReference>
<organism evidence="1 2">
    <name type="scientific">Rubidibacter lacunae KORDI 51-2</name>
    <dbReference type="NCBI Taxonomy" id="582515"/>
    <lineage>
        <taxon>Bacteria</taxon>
        <taxon>Bacillati</taxon>
        <taxon>Cyanobacteriota</taxon>
        <taxon>Cyanophyceae</taxon>
        <taxon>Oscillatoriophycideae</taxon>
        <taxon>Chroococcales</taxon>
        <taxon>Aphanothecaceae</taxon>
        <taxon>Rubidibacter</taxon>
    </lineage>
</organism>